<keyword evidence="1" id="KW-0812">Transmembrane</keyword>
<reference evidence="2 3" key="1">
    <citation type="submission" date="2017-06" db="EMBL/GenBank/DDBJ databases">
        <title>Genome sequencing of cyanobaciteial culture collection at National Institute for Environmental Studies (NIES).</title>
        <authorList>
            <person name="Hirose Y."/>
            <person name="Shimura Y."/>
            <person name="Fujisawa T."/>
            <person name="Nakamura Y."/>
            <person name="Kawachi M."/>
        </authorList>
    </citation>
    <scope>NUCLEOTIDE SEQUENCE [LARGE SCALE GENOMIC DNA]</scope>
    <source>
        <strain evidence="2 3">NIES-2135</strain>
    </source>
</reference>
<keyword evidence="3" id="KW-1185">Reference proteome</keyword>
<feature type="transmembrane region" description="Helical" evidence="1">
    <location>
        <begin position="76"/>
        <end position="94"/>
    </location>
</feature>
<dbReference type="Proteomes" id="UP000217895">
    <property type="component" value="Chromosome"/>
</dbReference>
<protein>
    <submittedName>
        <fullName evidence="2">Uncharacterized protein</fullName>
    </submittedName>
</protein>
<feature type="transmembrane region" description="Helical" evidence="1">
    <location>
        <begin position="134"/>
        <end position="155"/>
    </location>
</feature>
<gene>
    <name evidence="2" type="ORF">NIES2135_20870</name>
</gene>
<evidence type="ECO:0000313" key="3">
    <source>
        <dbReference type="Proteomes" id="UP000217895"/>
    </source>
</evidence>
<dbReference type="AlphaFoldDB" id="A0A1Z4JER1"/>
<sequence>MLDNDDYNDPPFYYDPRAFRTGNSFLVPGGDWEVENTSTPQTFFSMFRGVSRICLYLSIGLFSTFAARLFGLLPGYLILVALAIAGCIIYISLSRNTSERIFAAIVMVSAILGIVGGSWDAIYATFATSSGQKLGLQISIVSAVLSGTVGLTLLFRRRR</sequence>
<dbReference type="EMBL" id="AP018203">
    <property type="protein sequence ID" value="BAY55264.1"/>
    <property type="molecule type" value="Genomic_DNA"/>
</dbReference>
<feature type="transmembrane region" description="Helical" evidence="1">
    <location>
        <begin position="101"/>
        <end position="122"/>
    </location>
</feature>
<evidence type="ECO:0000313" key="2">
    <source>
        <dbReference type="EMBL" id="BAY55264.1"/>
    </source>
</evidence>
<name>A0A1Z4JER1_LEPBY</name>
<accession>A0A1Z4JER1</accession>
<proteinExistence type="predicted"/>
<organism evidence="2 3">
    <name type="scientific">Leptolyngbya boryana NIES-2135</name>
    <dbReference type="NCBI Taxonomy" id="1973484"/>
    <lineage>
        <taxon>Bacteria</taxon>
        <taxon>Bacillati</taxon>
        <taxon>Cyanobacteriota</taxon>
        <taxon>Cyanophyceae</taxon>
        <taxon>Leptolyngbyales</taxon>
        <taxon>Leptolyngbyaceae</taxon>
        <taxon>Leptolyngbya group</taxon>
        <taxon>Leptolyngbya</taxon>
    </lineage>
</organism>
<keyword evidence="1" id="KW-0472">Membrane</keyword>
<evidence type="ECO:0000256" key="1">
    <source>
        <dbReference type="SAM" id="Phobius"/>
    </source>
</evidence>
<keyword evidence="1" id="KW-1133">Transmembrane helix</keyword>